<dbReference type="AlphaFoldDB" id="A0A2K2DKK3"/>
<proteinExistence type="predicted"/>
<reference evidence="3 4" key="1">
    <citation type="journal article" date="2010" name="Nature">
        <title>Genome sequencing and analysis of the model grass Brachypodium distachyon.</title>
        <authorList>
            <consortium name="International Brachypodium Initiative"/>
        </authorList>
    </citation>
    <scope>NUCLEOTIDE SEQUENCE [LARGE SCALE GENOMIC DNA]</scope>
    <source>
        <strain evidence="3 4">Bd21</strain>
    </source>
</reference>
<dbReference type="EnsemblPlants" id="PNT74807">
    <property type="protein sequence ID" value="PNT74807"/>
    <property type="gene ID" value="BRADI_1g22221v3"/>
</dbReference>
<reference evidence="4" key="3">
    <citation type="submission" date="2018-08" db="UniProtKB">
        <authorList>
            <consortium name="EnsemblPlants"/>
        </authorList>
    </citation>
    <scope>IDENTIFICATION</scope>
    <source>
        <strain evidence="4">cv. Bd21</strain>
    </source>
</reference>
<feature type="region of interest" description="Disordered" evidence="1">
    <location>
        <begin position="30"/>
        <end position="95"/>
    </location>
</feature>
<feature type="compositionally biased region" description="Low complexity" evidence="1">
    <location>
        <begin position="30"/>
        <end position="40"/>
    </location>
</feature>
<sequence>MMRPSSSSAEALRACFLLALLVGALALAPSATSNKSSALSTDDDDTGSLVDDAPADMPELFPPDPAGDAPELLPGPDPVGDGPDLAWTGELEKGY</sequence>
<organism evidence="3">
    <name type="scientific">Brachypodium distachyon</name>
    <name type="common">Purple false brome</name>
    <name type="synonym">Trachynia distachya</name>
    <dbReference type="NCBI Taxonomy" id="15368"/>
    <lineage>
        <taxon>Eukaryota</taxon>
        <taxon>Viridiplantae</taxon>
        <taxon>Streptophyta</taxon>
        <taxon>Embryophyta</taxon>
        <taxon>Tracheophyta</taxon>
        <taxon>Spermatophyta</taxon>
        <taxon>Magnoliopsida</taxon>
        <taxon>Liliopsida</taxon>
        <taxon>Poales</taxon>
        <taxon>Poaceae</taxon>
        <taxon>BOP clade</taxon>
        <taxon>Pooideae</taxon>
        <taxon>Stipodae</taxon>
        <taxon>Brachypodieae</taxon>
        <taxon>Brachypodium</taxon>
    </lineage>
</organism>
<feature type="chain" id="PRO_5036319248" evidence="2">
    <location>
        <begin position="27"/>
        <end position="95"/>
    </location>
</feature>
<protein>
    <submittedName>
        <fullName evidence="3 4">Uncharacterized protein</fullName>
    </submittedName>
</protein>
<evidence type="ECO:0000313" key="5">
    <source>
        <dbReference type="Proteomes" id="UP000008810"/>
    </source>
</evidence>
<evidence type="ECO:0000256" key="2">
    <source>
        <dbReference type="SAM" id="SignalP"/>
    </source>
</evidence>
<evidence type="ECO:0000313" key="4">
    <source>
        <dbReference type="EnsemblPlants" id="PNT74807"/>
    </source>
</evidence>
<dbReference type="InParanoid" id="A0A2K2DKK3"/>
<dbReference type="Proteomes" id="UP000008810">
    <property type="component" value="Chromosome 1"/>
</dbReference>
<evidence type="ECO:0000256" key="1">
    <source>
        <dbReference type="SAM" id="MobiDB-lite"/>
    </source>
</evidence>
<feature type="compositionally biased region" description="Low complexity" evidence="1">
    <location>
        <begin position="70"/>
        <end position="85"/>
    </location>
</feature>
<reference evidence="3" key="2">
    <citation type="submission" date="2017-06" db="EMBL/GenBank/DDBJ databases">
        <title>WGS assembly of Brachypodium distachyon.</title>
        <authorList>
            <consortium name="The International Brachypodium Initiative"/>
            <person name="Lucas S."/>
            <person name="Harmon-Smith M."/>
            <person name="Lail K."/>
            <person name="Tice H."/>
            <person name="Grimwood J."/>
            <person name="Bruce D."/>
            <person name="Barry K."/>
            <person name="Shu S."/>
            <person name="Lindquist E."/>
            <person name="Wang M."/>
            <person name="Pitluck S."/>
            <person name="Vogel J.P."/>
            <person name="Garvin D.F."/>
            <person name="Mockler T.C."/>
            <person name="Schmutz J."/>
            <person name="Rokhsar D."/>
            <person name="Bevan M.W."/>
        </authorList>
    </citation>
    <scope>NUCLEOTIDE SEQUENCE</scope>
    <source>
        <strain evidence="3">Bd21</strain>
    </source>
</reference>
<keyword evidence="2" id="KW-0732">Signal</keyword>
<dbReference type="Gramene" id="PNT74807">
    <property type="protein sequence ID" value="PNT74807"/>
    <property type="gene ID" value="BRADI_1g22221v3"/>
</dbReference>
<accession>A0A2K2DKK3</accession>
<gene>
    <name evidence="3" type="ORF">BRADI_1g22221v3</name>
</gene>
<dbReference type="EMBL" id="CM000880">
    <property type="protein sequence ID" value="PNT74807.1"/>
    <property type="molecule type" value="Genomic_DNA"/>
</dbReference>
<keyword evidence="5" id="KW-1185">Reference proteome</keyword>
<feature type="signal peptide" evidence="2">
    <location>
        <begin position="1"/>
        <end position="26"/>
    </location>
</feature>
<name>A0A2K2DKK3_BRADI</name>
<evidence type="ECO:0000313" key="3">
    <source>
        <dbReference type="EMBL" id="PNT74807.1"/>
    </source>
</evidence>